<dbReference type="GO" id="GO:0003677">
    <property type="term" value="F:DNA binding"/>
    <property type="evidence" value="ECO:0007669"/>
    <property type="project" value="UniProtKB-KW"/>
</dbReference>
<accession>A0ABS4WCM3</accession>
<keyword evidence="3" id="KW-0804">Transcription</keyword>
<dbReference type="InterPro" id="IPR036388">
    <property type="entry name" value="WH-like_DNA-bd_sf"/>
</dbReference>
<name>A0ABS4WCM3_9MICC</name>
<comment type="caution">
    <text evidence="5">The sequence shown here is derived from an EMBL/GenBank/DDBJ whole genome shotgun (WGS) entry which is preliminary data.</text>
</comment>
<keyword evidence="1" id="KW-0805">Transcription regulation</keyword>
<organism evidence="5 6">
    <name type="scientific">Paeniglutamicibacter psychrophenolicus</name>
    <dbReference type="NCBI Taxonomy" id="257454"/>
    <lineage>
        <taxon>Bacteria</taxon>
        <taxon>Bacillati</taxon>
        <taxon>Actinomycetota</taxon>
        <taxon>Actinomycetes</taxon>
        <taxon>Micrococcales</taxon>
        <taxon>Micrococcaceae</taxon>
        <taxon>Paeniglutamicibacter</taxon>
    </lineage>
</organism>
<reference evidence="5 6" key="1">
    <citation type="submission" date="2021-03" db="EMBL/GenBank/DDBJ databases">
        <title>Sequencing the genomes of 1000 actinobacteria strains.</title>
        <authorList>
            <person name="Klenk H.-P."/>
        </authorList>
    </citation>
    <scope>NUCLEOTIDE SEQUENCE [LARGE SCALE GENOMIC DNA]</scope>
    <source>
        <strain evidence="5 6">DSM 15454</strain>
    </source>
</reference>
<protein>
    <submittedName>
        <fullName evidence="5">DNA-binding transcriptional regulator YhcF (GntR family)</fullName>
    </submittedName>
</protein>
<dbReference type="RefSeq" id="WP_209907068.1">
    <property type="nucleotide sequence ID" value="NZ_BAAAMI010000011.1"/>
</dbReference>
<dbReference type="Proteomes" id="UP000766570">
    <property type="component" value="Unassembled WGS sequence"/>
</dbReference>
<dbReference type="SMART" id="SM00345">
    <property type="entry name" value="HTH_GNTR"/>
    <property type="match status" value="1"/>
</dbReference>
<evidence type="ECO:0000256" key="2">
    <source>
        <dbReference type="ARBA" id="ARBA00023125"/>
    </source>
</evidence>
<proteinExistence type="predicted"/>
<keyword evidence="6" id="KW-1185">Reference proteome</keyword>
<dbReference type="PROSITE" id="PS50949">
    <property type="entry name" value="HTH_GNTR"/>
    <property type="match status" value="1"/>
</dbReference>
<dbReference type="PANTHER" id="PTHR38445:SF9">
    <property type="entry name" value="HTH-TYPE TRANSCRIPTIONAL REPRESSOR YTRA"/>
    <property type="match status" value="1"/>
</dbReference>
<evidence type="ECO:0000256" key="1">
    <source>
        <dbReference type="ARBA" id="ARBA00023015"/>
    </source>
</evidence>
<gene>
    <name evidence="5" type="ORF">JOF46_001868</name>
</gene>
<dbReference type="CDD" id="cd07377">
    <property type="entry name" value="WHTH_GntR"/>
    <property type="match status" value="1"/>
</dbReference>
<dbReference type="SUPFAM" id="SSF46785">
    <property type="entry name" value="Winged helix' DNA-binding domain"/>
    <property type="match status" value="1"/>
</dbReference>
<dbReference type="InterPro" id="IPR036390">
    <property type="entry name" value="WH_DNA-bd_sf"/>
</dbReference>
<evidence type="ECO:0000313" key="6">
    <source>
        <dbReference type="Proteomes" id="UP000766570"/>
    </source>
</evidence>
<dbReference type="InterPro" id="IPR000524">
    <property type="entry name" value="Tscrpt_reg_HTH_GntR"/>
</dbReference>
<evidence type="ECO:0000313" key="5">
    <source>
        <dbReference type="EMBL" id="MBP2373956.1"/>
    </source>
</evidence>
<evidence type="ECO:0000259" key="4">
    <source>
        <dbReference type="PROSITE" id="PS50949"/>
    </source>
</evidence>
<sequence>MSALVTVDLRDATPPFEQIRTQIASLIAVGQLADGSRLPTVRALASDLGVATGTVARAYKELEALGLIESRRRLGTVVTHTPSGSKLEADLDIQLRITELIAASRAAGIEDATLLSLVQGRLRATDRA</sequence>
<keyword evidence="2 5" id="KW-0238">DNA-binding</keyword>
<dbReference type="Pfam" id="PF00392">
    <property type="entry name" value="GntR"/>
    <property type="match status" value="1"/>
</dbReference>
<dbReference type="PANTHER" id="PTHR38445">
    <property type="entry name" value="HTH-TYPE TRANSCRIPTIONAL REPRESSOR YTRA"/>
    <property type="match status" value="1"/>
</dbReference>
<feature type="domain" description="HTH gntR-type" evidence="4">
    <location>
        <begin position="13"/>
        <end position="81"/>
    </location>
</feature>
<evidence type="ECO:0000256" key="3">
    <source>
        <dbReference type="ARBA" id="ARBA00023163"/>
    </source>
</evidence>
<dbReference type="EMBL" id="JAGIOE010000001">
    <property type="protein sequence ID" value="MBP2373956.1"/>
    <property type="molecule type" value="Genomic_DNA"/>
</dbReference>
<dbReference type="Gene3D" id="1.10.10.10">
    <property type="entry name" value="Winged helix-like DNA-binding domain superfamily/Winged helix DNA-binding domain"/>
    <property type="match status" value="1"/>
</dbReference>